<gene>
    <name evidence="3" type="ORF">NCTC13560_00289</name>
    <name evidence="2" type="ORF">SAMN05421682_106151</name>
</gene>
<organism evidence="3 5">
    <name type="scientific">Chryseobacterium indoltheticum</name>
    <dbReference type="NCBI Taxonomy" id="254"/>
    <lineage>
        <taxon>Bacteria</taxon>
        <taxon>Pseudomonadati</taxon>
        <taxon>Bacteroidota</taxon>
        <taxon>Flavobacteriia</taxon>
        <taxon>Flavobacteriales</taxon>
        <taxon>Weeksellaceae</taxon>
        <taxon>Chryseobacterium group</taxon>
        <taxon>Chryseobacterium</taxon>
    </lineage>
</organism>
<reference evidence="2 4" key="1">
    <citation type="submission" date="2017-01" db="EMBL/GenBank/DDBJ databases">
        <authorList>
            <person name="Varghese N."/>
            <person name="Submissions S."/>
        </authorList>
    </citation>
    <scope>NUCLEOTIDE SEQUENCE [LARGE SCALE GENOMIC DNA]</scope>
    <source>
        <strain evidence="2 4">ATCC 27950</strain>
    </source>
</reference>
<evidence type="ECO:0000313" key="4">
    <source>
        <dbReference type="Proteomes" id="UP000185725"/>
    </source>
</evidence>
<evidence type="ECO:0000256" key="1">
    <source>
        <dbReference type="SAM" id="SignalP"/>
    </source>
</evidence>
<keyword evidence="1" id="KW-0732">Signal</keyword>
<feature type="signal peptide" evidence="1">
    <location>
        <begin position="1"/>
        <end position="20"/>
    </location>
</feature>
<dbReference type="Proteomes" id="UP000255231">
    <property type="component" value="Unassembled WGS sequence"/>
</dbReference>
<accession>A0A381F4K5</accession>
<dbReference type="EMBL" id="FTMF01000006">
    <property type="protein sequence ID" value="SIQ58334.1"/>
    <property type="molecule type" value="Genomic_DNA"/>
</dbReference>
<dbReference type="GeneID" id="303675055"/>
<feature type="chain" id="PRO_5016590899" evidence="1">
    <location>
        <begin position="21"/>
        <end position="194"/>
    </location>
</feature>
<name>A0A381F4K5_9FLAO</name>
<reference evidence="3 5" key="2">
    <citation type="submission" date="2018-06" db="EMBL/GenBank/DDBJ databases">
        <authorList>
            <consortium name="Pathogen Informatics"/>
            <person name="Doyle S."/>
        </authorList>
    </citation>
    <scope>NUCLEOTIDE SEQUENCE [LARGE SCALE GENOMIC DNA]</scope>
    <source>
        <strain evidence="3 5">NCTC13560</strain>
    </source>
</reference>
<evidence type="ECO:0000313" key="2">
    <source>
        <dbReference type="EMBL" id="SIQ58334.1"/>
    </source>
</evidence>
<dbReference type="EMBL" id="UFVS01000001">
    <property type="protein sequence ID" value="SUX41491.1"/>
    <property type="molecule type" value="Genomic_DNA"/>
</dbReference>
<dbReference type="Proteomes" id="UP000185725">
    <property type="component" value="Unassembled WGS sequence"/>
</dbReference>
<dbReference type="RefSeq" id="WP_076560749.1">
    <property type="nucleotide sequence ID" value="NZ_CP033929.1"/>
</dbReference>
<dbReference type="OrthoDB" id="1261245at2"/>
<evidence type="ECO:0000313" key="3">
    <source>
        <dbReference type="EMBL" id="SUX41491.1"/>
    </source>
</evidence>
<proteinExistence type="predicted"/>
<protein>
    <submittedName>
        <fullName evidence="3">Uncharacterized protein</fullName>
    </submittedName>
</protein>
<evidence type="ECO:0000313" key="5">
    <source>
        <dbReference type="Proteomes" id="UP000255231"/>
    </source>
</evidence>
<keyword evidence="4" id="KW-1185">Reference proteome</keyword>
<sequence>MKTKFILLFSLLSVFLFSQQKDDKNFFPVEYILKNSQDTIKAKVRNVGKFSNKKYYFATIMFKMKMRDSDGNESWVQPDDIKYVKITDENNLKHEYFASSERLPKEQGLIEVLYEGKNINWYKDYHNPTLAMQLQIKGYITDNNKNILYWGFFDDLKRKFKIIFKDYPDLQLRLKSANTEEDFVKLLRLYDAKQ</sequence>
<dbReference type="KEGG" id="cil:EG358_15200"/>
<dbReference type="AlphaFoldDB" id="A0A381F4K5"/>